<dbReference type="PROSITE" id="PS50977">
    <property type="entry name" value="HTH_TETR_2"/>
    <property type="match status" value="1"/>
</dbReference>
<name>A0ABV5M4Q2_9ACTN</name>
<dbReference type="EMBL" id="JBHMCA010000022">
    <property type="protein sequence ID" value="MFB9443688.1"/>
    <property type="molecule type" value="Genomic_DNA"/>
</dbReference>
<dbReference type="PANTHER" id="PTHR30055:SF151">
    <property type="entry name" value="TRANSCRIPTIONAL REGULATORY PROTEIN"/>
    <property type="match status" value="1"/>
</dbReference>
<evidence type="ECO:0000256" key="5">
    <source>
        <dbReference type="PROSITE-ProRule" id="PRU00335"/>
    </source>
</evidence>
<dbReference type="InterPro" id="IPR036271">
    <property type="entry name" value="Tet_transcr_reg_TetR-rel_C_sf"/>
</dbReference>
<organism evidence="7 8">
    <name type="scientific">Dactylosporangium vinaceum</name>
    <dbReference type="NCBI Taxonomy" id="53362"/>
    <lineage>
        <taxon>Bacteria</taxon>
        <taxon>Bacillati</taxon>
        <taxon>Actinomycetota</taxon>
        <taxon>Actinomycetes</taxon>
        <taxon>Micromonosporales</taxon>
        <taxon>Micromonosporaceae</taxon>
        <taxon>Dactylosporangium</taxon>
    </lineage>
</organism>
<keyword evidence="2" id="KW-0805">Transcription regulation</keyword>
<keyword evidence="1" id="KW-0678">Repressor</keyword>
<dbReference type="Pfam" id="PF00440">
    <property type="entry name" value="TetR_N"/>
    <property type="match status" value="1"/>
</dbReference>
<feature type="domain" description="HTH tetR-type" evidence="6">
    <location>
        <begin position="12"/>
        <end position="72"/>
    </location>
</feature>
<evidence type="ECO:0000313" key="8">
    <source>
        <dbReference type="Proteomes" id="UP001589608"/>
    </source>
</evidence>
<dbReference type="InterPro" id="IPR050109">
    <property type="entry name" value="HTH-type_TetR-like_transc_reg"/>
</dbReference>
<dbReference type="InterPro" id="IPR001647">
    <property type="entry name" value="HTH_TetR"/>
</dbReference>
<feature type="DNA-binding region" description="H-T-H motif" evidence="5">
    <location>
        <begin position="35"/>
        <end position="54"/>
    </location>
</feature>
<dbReference type="Proteomes" id="UP001589608">
    <property type="component" value="Unassembled WGS sequence"/>
</dbReference>
<dbReference type="RefSeq" id="WP_223093515.1">
    <property type="nucleotide sequence ID" value="NZ_CP061913.1"/>
</dbReference>
<dbReference type="InterPro" id="IPR004111">
    <property type="entry name" value="Repressor_TetR_C"/>
</dbReference>
<keyword evidence="8" id="KW-1185">Reference proteome</keyword>
<reference evidence="7 8" key="1">
    <citation type="submission" date="2024-09" db="EMBL/GenBank/DDBJ databases">
        <authorList>
            <person name="Sun Q."/>
            <person name="Mori K."/>
        </authorList>
    </citation>
    <scope>NUCLEOTIDE SEQUENCE [LARGE SCALE GENOMIC DNA]</scope>
    <source>
        <strain evidence="7 8">JCM 3307</strain>
    </source>
</reference>
<dbReference type="Gene3D" id="1.10.357.10">
    <property type="entry name" value="Tetracycline Repressor, domain 2"/>
    <property type="match status" value="1"/>
</dbReference>
<protein>
    <submittedName>
        <fullName evidence="7">TetR family transcriptional regulator</fullName>
    </submittedName>
</protein>
<proteinExistence type="predicted"/>
<dbReference type="Pfam" id="PF02909">
    <property type="entry name" value="TetR_C_1"/>
    <property type="match status" value="1"/>
</dbReference>
<dbReference type="InterPro" id="IPR009057">
    <property type="entry name" value="Homeodomain-like_sf"/>
</dbReference>
<evidence type="ECO:0000256" key="4">
    <source>
        <dbReference type="ARBA" id="ARBA00023163"/>
    </source>
</evidence>
<evidence type="ECO:0000256" key="3">
    <source>
        <dbReference type="ARBA" id="ARBA00023125"/>
    </source>
</evidence>
<comment type="caution">
    <text evidence="7">The sequence shown here is derived from an EMBL/GenBank/DDBJ whole genome shotgun (WGS) entry which is preliminary data.</text>
</comment>
<evidence type="ECO:0000256" key="2">
    <source>
        <dbReference type="ARBA" id="ARBA00023015"/>
    </source>
</evidence>
<dbReference type="PRINTS" id="PR00400">
    <property type="entry name" value="TETREPRESSOR"/>
</dbReference>
<dbReference type="InterPro" id="IPR003012">
    <property type="entry name" value="Tet_transcr_reg_TetR"/>
</dbReference>
<dbReference type="SUPFAM" id="SSF46689">
    <property type="entry name" value="Homeodomain-like"/>
    <property type="match status" value="1"/>
</dbReference>
<evidence type="ECO:0000259" key="6">
    <source>
        <dbReference type="PROSITE" id="PS50977"/>
    </source>
</evidence>
<gene>
    <name evidence="7" type="ORF">ACFFTR_11395</name>
</gene>
<dbReference type="SUPFAM" id="SSF48498">
    <property type="entry name" value="Tetracyclin repressor-like, C-terminal domain"/>
    <property type="match status" value="1"/>
</dbReference>
<sequence>MDTARRPGRPPTIHRADVLAAAVAVIDTEGLEALTMRRLGSALGVTAMSLYRHFDSRDAVLTAVVDALARTVDYVPHRTWPETLRSFAEGYRAMLLRHPRAVALLATHPVDERRGRELVAPLLTAFAEAGVGDERAVTIVQSVAVFTLGHALAQAGGAPPAQQTGPYYDAWFAAGLTALLKGFA</sequence>
<evidence type="ECO:0000256" key="1">
    <source>
        <dbReference type="ARBA" id="ARBA00022491"/>
    </source>
</evidence>
<accession>A0ABV5M4Q2</accession>
<evidence type="ECO:0000313" key="7">
    <source>
        <dbReference type="EMBL" id="MFB9443688.1"/>
    </source>
</evidence>
<keyword evidence="3 5" id="KW-0238">DNA-binding</keyword>
<dbReference type="PANTHER" id="PTHR30055">
    <property type="entry name" value="HTH-TYPE TRANSCRIPTIONAL REGULATOR RUTR"/>
    <property type="match status" value="1"/>
</dbReference>
<keyword evidence="4" id="KW-0804">Transcription</keyword>
<dbReference type="PRINTS" id="PR00455">
    <property type="entry name" value="HTHTETR"/>
</dbReference>